<organism evidence="2 3">
    <name type="scientific">Microdochium trichocladiopsis</name>
    <dbReference type="NCBI Taxonomy" id="1682393"/>
    <lineage>
        <taxon>Eukaryota</taxon>
        <taxon>Fungi</taxon>
        <taxon>Dikarya</taxon>
        <taxon>Ascomycota</taxon>
        <taxon>Pezizomycotina</taxon>
        <taxon>Sordariomycetes</taxon>
        <taxon>Xylariomycetidae</taxon>
        <taxon>Xylariales</taxon>
        <taxon>Microdochiaceae</taxon>
        <taxon>Microdochium</taxon>
    </lineage>
</organism>
<dbReference type="RefSeq" id="XP_046019632.1">
    <property type="nucleotide sequence ID" value="XM_046152577.1"/>
</dbReference>
<protein>
    <submittedName>
        <fullName evidence="2">Uncharacterized protein</fullName>
    </submittedName>
</protein>
<dbReference type="EMBL" id="JAGTJQ010000001">
    <property type="protein sequence ID" value="KAH7041577.1"/>
    <property type="molecule type" value="Genomic_DNA"/>
</dbReference>
<dbReference type="AlphaFoldDB" id="A0A9P9BX85"/>
<accession>A0A9P9BX85</accession>
<keyword evidence="3" id="KW-1185">Reference proteome</keyword>
<name>A0A9P9BX85_9PEZI</name>
<evidence type="ECO:0000313" key="2">
    <source>
        <dbReference type="EMBL" id="KAH7041577.1"/>
    </source>
</evidence>
<sequence>MHTLPSSRLTSPTECEVGTSRRISMHVPPLSSTTAKPRSPIPEPRETGIEMSEDDLVVNGVWLAWPDEWNAVAHFYHPSSLSSIVKVRSRKWEETRIRECGGGFGQMIMDFGVCLVLVDLPPDLKNGEGRRGVIRSMIPRRWAGDPLRFLLNQKSAV</sequence>
<evidence type="ECO:0000256" key="1">
    <source>
        <dbReference type="SAM" id="MobiDB-lite"/>
    </source>
</evidence>
<feature type="compositionally biased region" description="Polar residues" evidence="1">
    <location>
        <begin position="1"/>
        <end position="13"/>
    </location>
</feature>
<reference evidence="2" key="1">
    <citation type="journal article" date="2021" name="Nat. Commun.">
        <title>Genetic determinants of endophytism in the Arabidopsis root mycobiome.</title>
        <authorList>
            <person name="Mesny F."/>
            <person name="Miyauchi S."/>
            <person name="Thiergart T."/>
            <person name="Pickel B."/>
            <person name="Atanasova L."/>
            <person name="Karlsson M."/>
            <person name="Huettel B."/>
            <person name="Barry K.W."/>
            <person name="Haridas S."/>
            <person name="Chen C."/>
            <person name="Bauer D."/>
            <person name="Andreopoulos W."/>
            <person name="Pangilinan J."/>
            <person name="LaButti K."/>
            <person name="Riley R."/>
            <person name="Lipzen A."/>
            <person name="Clum A."/>
            <person name="Drula E."/>
            <person name="Henrissat B."/>
            <person name="Kohler A."/>
            <person name="Grigoriev I.V."/>
            <person name="Martin F.M."/>
            <person name="Hacquard S."/>
        </authorList>
    </citation>
    <scope>NUCLEOTIDE SEQUENCE</scope>
    <source>
        <strain evidence="2">MPI-CAGE-CH-0230</strain>
    </source>
</reference>
<feature type="region of interest" description="Disordered" evidence="1">
    <location>
        <begin position="1"/>
        <end position="47"/>
    </location>
</feature>
<dbReference type="GeneID" id="70182123"/>
<comment type="caution">
    <text evidence="2">The sequence shown here is derived from an EMBL/GenBank/DDBJ whole genome shotgun (WGS) entry which is preliminary data.</text>
</comment>
<proteinExistence type="predicted"/>
<evidence type="ECO:0000313" key="3">
    <source>
        <dbReference type="Proteomes" id="UP000756346"/>
    </source>
</evidence>
<gene>
    <name evidence="2" type="ORF">B0I36DRAFT_313056</name>
</gene>
<dbReference type="Proteomes" id="UP000756346">
    <property type="component" value="Unassembled WGS sequence"/>
</dbReference>